<dbReference type="CDD" id="cd06170">
    <property type="entry name" value="LuxR_C_like"/>
    <property type="match status" value="1"/>
</dbReference>
<dbReference type="GO" id="GO:0006355">
    <property type="term" value="P:regulation of DNA-templated transcription"/>
    <property type="evidence" value="ECO:0007669"/>
    <property type="project" value="InterPro"/>
</dbReference>
<dbReference type="InterPro" id="IPR016032">
    <property type="entry name" value="Sig_transdc_resp-reg_C-effctor"/>
</dbReference>
<dbReference type="AlphaFoldDB" id="A0A840QIX6"/>
<dbReference type="SUPFAM" id="SSF52540">
    <property type="entry name" value="P-loop containing nucleoside triphosphate hydrolases"/>
    <property type="match status" value="1"/>
</dbReference>
<reference evidence="8 9" key="1">
    <citation type="submission" date="2020-08" db="EMBL/GenBank/DDBJ databases">
        <title>Sequencing the genomes of 1000 actinobacteria strains.</title>
        <authorList>
            <person name="Klenk H.-P."/>
        </authorList>
    </citation>
    <scope>NUCLEOTIDE SEQUENCE [LARGE SCALE GENOMIC DNA]</scope>
    <source>
        <strain evidence="8 9">DSM 45584</strain>
    </source>
</reference>
<gene>
    <name evidence="8" type="ORF">BJ970_006234</name>
</gene>
<dbReference type="CDD" id="cd00383">
    <property type="entry name" value="trans_reg_C"/>
    <property type="match status" value="1"/>
</dbReference>
<evidence type="ECO:0000256" key="3">
    <source>
        <dbReference type="ARBA" id="ARBA00023125"/>
    </source>
</evidence>
<dbReference type="SUPFAM" id="SSF46894">
    <property type="entry name" value="C-terminal effector domain of the bipartite response regulators"/>
    <property type="match status" value="2"/>
</dbReference>
<organism evidence="8 9">
    <name type="scientific">Saccharopolyspora phatthalungensis</name>
    <dbReference type="NCBI Taxonomy" id="664693"/>
    <lineage>
        <taxon>Bacteria</taxon>
        <taxon>Bacillati</taxon>
        <taxon>Actinomycetota</taxon>
        <taxon>Actinomycetes</taxon>
        <taxon>Pseudonocardiales</taxon>
        <taxon>Pseudonocardiaceae</taxon>
        <taxon>Saccharopolyspora</taxon>
    </lineage>
</organism>
<dbReference type="Gene3D" id="1.25.40.10">
    <property type="entry name" value="Tetratricopeptide repeat domain"/>
    <property type="match status" value="2"/>
</dbReference>
<dbReference type="Pfam" id="PF13191">
    <property type="entry name" value="AAA_16"/>
    <property type="match status" value="1"/>
</dbReference>
<evidence type="ECO:0000256" key="2">
    <source>
        <dbReference type="ARBA" id="ARBA00023015"/>
    </source>
</evidence>
<dbReference type="InterPro" id="IPR011990">
    <property type="entry name" value="TPR-like_helical_dom_sf"/>
</dbReference>
<evidence type="ECO:0000256" key="4">
    <source>
        <dbReference type="ARBA" id="ARBA00023163"/>
    </source>
</evidence>
<sequence>MLTSASGPLKVELLGPSRAWLGENEVALGPARQRAVFAVLALHANHVVSRHELIDALWGESPPASAEGSVYTYVSGLRRSLEPNRSRRSTAGVLISQPAGYTLQLAPEALDVRVFDRLREQGRQQLTAGDHETAVESLDAALDLWRGEALSGVPGPFAQLQRERLAELRLATMEHRATAVLALGGHVELAAELAGLVREFPLRESLRVLLMTALYRSGRPAEALEVFRETRQVLVEELGIEPGPELSRVHERILANDPALDATPARAASAGAAPLSIVPAHVTRALQRNAERRFVGRAVPTARLRELVSEVLSGRGRSVWIEGEPGIGKSELLTVALADAGRRGCQLAWAVADELSQRFPLQVMTECLGIDATAPDTRRTRLAATLHGEHAAEPVDQLLALVDELCATSPLLLVIDDLQWADEASVLVWHRLCAATRQLPLLLVAATRPAPERVELRQLRRAVESRDGEVFHLEPLTDLETEQLLGEIVGAKPGPVLREIAGRASGNPLYVQEMTDALIRANVVEIANGTADVPASSIAEAPKTLVAAIGRRLDFLSAPTREVLRWGALLGQEFSVTDIAAATGRQVFELLGAFEEAVAANVLVDAETQLAFRHPLLRQALYDGIPKAVRGALHRQAAEALASNGAPVKQVAEHLLAAPAADDRWVLEWLSDNNVAVSNRAPLIAIDLFERALQSCPANDPNREVLLVALVKVLFRAGRDPETEARQALAIATDPYRSAEMRQLLAAMLHRRGMTPAAIDTLGNAANDPAVPEIWRARHRSLLANFRRGDLSDLDATEKSADEAYAQAMITDEPYPIAHALQTMWLVDSVRRDHARALAHIDQALEVVGRDADLSEFRFDLLDNRTFTLQNLDRLDEAETTMRAAREVAAQHIPSSGLQVTEAVHYYWVGRWDDAMLALQTLTEDGPAISFYGLREPGPAALLSHGVGALIAGRREDVKMAARHLDAAEEYSPSTGAERESCDFLLVAQALVAEQRGEQDRSLSVLDPVLNPTFAPLMLRHQWLPDFVRLAVEFGDHDRAHQALEVCQNEAAKESQPARAFAAAARCQGLIAGDPEPIMAAARHYREVGRRVELAAALEDAALLLAQRGLLKEAQRALDEAIRHFAELSARWDIRRAESRLRRFGIRSNPHTALVRPADGWEALSPDEIQIAILVAEGRSNPDIASELAVPRRVVQSHVARILGKLNAHSRVAIVDEVGRRVPVNS</sequence>
<name>A0A840QIX6_9PSEU</name>
<dbReference type="Pfam" id="PF00486">
    <property type="entry name" value="Trans_reg_C"/>
    <property type="match status" value="1"/>
</dbReference>
<dbReference type="CDD" id="cd15831">
    <property type="entry name" value="BTAD"/>
    <property type="match status" value="1"/>
</dbReference>
<dbReference type="SMART" id="SM00862">
    <property type="entry name" value="Trans_reg_C"/>
    <property type="match status" value="1"/>
</dbReference>
<dbReference type="Pfam" id="PF00196">
    <property type="entry name" value="GerE"/>
    <property type="match status" value="1"/>
</dbReference>
<dbReference type="PROSITE" id="PS51755">
    <property type="entry name" value="OMPR_PHOB"/>
    <property type="match status" value="1"/>
</dbReference>
<dbReference type="PANTHER" id="PTHR35807:SF1">
    <property type="entry name" value="TRANSCRIPTIONAL REGULATOR REDD"/>
    <property type="match status" value="1"/>
</dbReference>
<accession>A0A840QIX6</accession>
<comment type="caution">
    <text evidence="8">The sequence shown here is derived from an EMBL/GenBank/DDBJ whole genome shotgun (WGS) entry which is preliminary data.</text>
</comment>
<comment type="similarity">
    <text evidence="1">Belongs to the AfsR/DnrI/RedD regulatory family.</text>
</comment>
<keyword evidence="9" id="KW-1185">Reference proteome</keyword>
<dbReference type="PANTHER" id="PTHR35807">
    <property type="entry name" value="TRANSCRIPTIONAL REGULATOR REDD-RELATED"/>
    <property type="match status" value="1"/>
</dbReference>
<keyword evidence="3 5" id="KW-0238">DNA-binding</keyword>
<dbReference type="SMART" id="SM01043">
    <property type="entry name" value="BTAD"/>
    <property type="match status" value="1"/>
</dbReference>
<dbReference type="InterPro" id="IPR041664">
    <property type="entry name" value="AAA_16"/>
</dbReference>
<dbReference type="Pfam" id="PF03704">
    <property type="entry name" value="BTAD"/>
    <property type="match status" value="1"/>
</dbReference>
<evidence type="ECO:0000256" key="5">
    <source>
        <dbReference type="PROSITE-ProRule" id="PRU01091"/>
    </source>
</evidence>
<dbReference type="SUPFAM" id="SSF48452">
    <property type="entry name" value="TPR-like"/>
    <property type="match status" value="2"/>
</dbReference>
<dbReference type="InterPro" id="IPR036388">
    <property type="entry name" value="WH-like_DNA-bd_sf"/>
</dbReference>
<dbReference type="InterPro" id="IPR000792">
    <property type="entry name" value="Tscrpt_reg_LuxR_C"/>
</dbReference>
<dbReference type="SMART" id="SM00421">
    <property type="entry name" value="HTH_LUXR"/>
    <property type="match status" value="1"/>
</dbReference>
<dbReference type="GO" id="GO:0000160">
    <property type="term" value="P:phosphorelay signal transduction system"/>
    <property type="evidence" value="ECO:0007669"/>
    <property type="project" value="InterPro"/>
</dbReference>
<dbReference type="Proteomes" id="UP000584374">
    <property type="component" value="Unassembled WGS sequence"/>
</dbReference>
<dbReference type="InterPro" id="IPR027417">
    <property type="entry name" value="P-loop_NTPase"/>
</dbReference>
<dbReference type="InterPro" id="IPR005158">
    <property type="entry name" value="BTAD"/>
</dbReference>
<dbReference type="RefSeq" id="WP_184730523.1">
    <property type="nucleotide sequence ID" value="NZ_JACHIW010000002.1"/>
</dbReference>
<evidence type="ECO:0000259" key="6">
    <source>
        <dbReference type="PROSITE" id="PS50043"/>
    </source>
</evidence>
<dbReference type="PRINTS" id="PR00038">
    <property type="entry name" value="HTHLUXR"/>
</dbReference>
<feature type="DNA-binding region" description="OmpR/PhoB-type" evidence="5">
    <location>
        <begin position="1"/>
        <end position="105"/>
    </location>
</feature>
<evidence type="ECO:0000256" key="1">
    <source>
        <dbReference type="ARBA" id="ARBA00005820"/>
    </source>
</evidence>
<feature type="domain" description="OmpR/PhoB-type" evidence="7">
    <location>
        <begin position="1"/>
        <end position="105"/>
    </location>
</feature>
<dbReference type="EMBL" id="JACHIW010000002">
    <property type="protein sequence ID" value="MBB5158635.1"/>
    <property type="molecule type" value="Genomic_DNA"/>
</dbReference>
<dbReference type="GO" id="GO:0003677">
    <property type="term" value="F:DNA binding"/>
    <property type="evidence" value="ECO:0007669"/>
    <property type="project" value="UniProtKB-UniRule"/>
</dbReference>
<proteinExistence type="inferred from homology"/>
<dbReference type="InterPro" id="IPR001867">
    <property type="entry name" value="OmpR/PhoB-type_DNA-bd"/>
</dbReference>
<dbReference type="PROSITE" id="PS50043">
    <property type="entry name" value="HTH_LUXR_2"/>
    <property type="match status" value="1"/>
</dbReference>
<feature type="domain" description="HTH luxR-type" evidence="6">
    <location>
        <begin position="1157"/>
        <end position="1222"/>
    </location>
</feature>
<keyword evidence="4" id="KW-0804">Transcription</keyword>
<dbReference type="InterPro" id="IPR051677">
    <property type="entry name" value="AfsR-DnrI-RedD_regulator"/>
</dbReference>
<evidence type="ECO:0000259" key="7">
    <source>
        <dbReference type="PROSITE" id="PS51755"/>
    </source>
</evidence>
<dbReference type="Gene3D" id="3.40.50.300">
    <property type="entry name" value="P-loop containing nucleotide triphosphate hydrolases"/>
    <property type="match status" value="1"/>
</dbReference>
<dbReference type="Gene3D" id="1.10.10.10">
    <property type="entry name" value="Winged helix-like DNA-binding domain superfamily/Winged helix DNA-binding domain"/>
    <property type="match status" value="2"/>
</dbReference>
<protein>
    <submittedName>
        <fullName evidence="8">DNA-binding SARP family transcriptional activator/DNA-binding CsgD family transcriptional regulator/tetratricopeptide (TPR) repeat protein</fullName>
    </submittedName>
</protein>
<evidence type="ECO:0000313" key="9">
    <source>
        <dbReference type="Proteomes" id="UP000584374"/>
    </source>
</evidence>
<keyword evidence="2" id="KW-0805">Transcription regulation</keyword>
<evidence type="ECO:0000313" key="8">
    <source>
        <dbReference type="EMBL" id="MBB5158635.1"/>
    </source>
</evidence>